<dbReference type="AlphaFoldDB" id="A0A7W8DJQ3"/>
<protein>
    <submittedName>
        <fullName evidence="1">Uncharacterized protein</fullName>
    </submittedName>
</protein>
<keyword evidence="2" id="KW-1185">Reference proteome</keyword>
<reference evidence="1 2" key="1">
    <citation type="submission" date="2020-08" db="EMBL/GenBank/DDBJ databases">
        <title>Genomic Encyclopedia of Type Strains, Phase IV (KMG-IV): sequencing the most valuable type-strain genomes for metagenomic binning, comparative biology and taxonomic classification.</title>
        <authorList>
            <person name="Goeker M."/>
        </authorList>
    </citation>
    <scope>NUCLEOTIDE SEQUENCE [LARGE SCALE GENOMIC DNA]</scope>
    <source>
        <strain evidence="1 2">DSM 12252</strain>
    </source>
</reference>
<dbReference type="EMBL" id="JACHIG010000003">
    <property type="protein sequence ID" value="MBB5032091.1"/>
    <property type="molecule type" value="Genomic_DNA"/>
</dbReference>
<gene>
    <name evidence="1" type="ORF">HNQ65_001668</name>
</gene>
<accession>A0A7W8DJQ3</accession>
<sequence length="122" mass="13524">MQNDPGAIRSADASSTLEVALENTRRGAEAIRRGGGLFAATRLAAEIEALRLWAESGGFIRHYEELSRPPDAFGYEHEVWFPKSGSPNPRVLKATYDNSFGVMPDCREATPVGYLERLRLEN</sequence>
<proteinExistence type="predicted"/>
<evidence type="ECO:0000313" key="1">
    <source>
        <dbReference type="EMBL" id="MBB5032091.1"/>
    </source>
</evidence>
<organism evidence="1 2">
    <name type="scientific">Prosthecobacter vanneervenii</name>
    <dbReference type="NCBI Taxonomy" id="48466"/>
    <lineage>
        <taxon>Bacteria</taxon>
        <taxon>Pseudomonadati</taxon>
        <taxon>Verrucomicrobiota</taxon>
        <taxon>Verrucomicrobiia</taxon>
        <taxon>Verrucomicrobiales</taxon>
        <taxon>Verrucomicrobiaceae</taxon>
        <taxon>Prosthecobacter</taxon>
    </lineage>
</organism>
<name>A0A7W8DJQ3_9BACT</name>
<comment type="caution">
    <text evidence="1">The sequence shown here is derived from an EMBL/GenBank/DDBJ whole genome shotgun (WGS) entry which is preliminary data.</text>
</comment>
<dbReference type="Proteomes" id="UP000590740">
    <property type="component" value="Unassembled WGS sequence"/>
</dbReference>
<evidence type="ECO:0000313" key="2">
    <source>
        <dbReference type="Proteomes" id="UP000590740"/>
    </source>
</evidence>